<dbReference type="AlphaFoldDB" id="A0A9P6JWC1"/>
<keyword evidence="1" id="KW-1133">Transmembrane helix</keyword>
<accession>A0A9P6JWC1</accession>
<evidence type="ECO:0000256" key="1">
    <source>
        <dbReference type="SAM" id="Phobius"/>
    </source>
</evidence>
<sequence>MEFDALIILMTIAIAAVLAVVKLNKSKVDIHPLLLLDQQALVTLLGGEGESAIHRAKSVPGGSSLAKFPLDRVRTLHDVWQSGVAASSAGRCSMYMLQSQFSYVGLSTIFFPKGFSLIKSG</sequence>
<comment type="caution">
    <text evidence="2">The sequence shown here is derived from an EMBL/GenBank/DDBJ whole genome shotgun (WGS) entry which is preliminary data.</text>
</comment>
<keyword evidence="1" id="KW-0812">Transmembrane</keyword>
<protein>
    <submittedName>
        <fullName evidence="2">Uncharacterized protein</fullName>
    </submittedName>
</protein>
<keyword evidence="1" id="KW-0472">Membrane</keyword>
<dbReference type="EMBL" id="JAAAXW010000873">
    <property type="protein sequence ID" value="KAF9536252.1"/>
    <property type="molecule type" value="Genomic_DNA"/>
</dbReference>
<name>A0A9P6JWC1_9FUNG</name>
<evidence type="ECO:0000313" key="2">
    <source>
        <dbReference type="EMBL" id="KAF9536252.1"/>
    </source>
</evidence>
<organism evidence="2 3">
    <name type="scientific">Mortierella hygrophila</name>
    <dbReference type="NCBI Taxonomy" id="979708"/>
    <lineage>
        <taxon>Eukaryota</taxon>
        <taxon>Fungi</taxon>
        <taxon>Fungi incertae sedis</taxon>
        <taxon>Mucoromycota</taxon>
        <taxon>Mortierellomycotina</taxon>
        <taxon>Mortierellomycetes</taxon>
        <taxon>Mortierellales</taxon>
        <taxon>Mortierellaceae</taxon>
        <taxon>Mortierella</taxon>
    </lineage>
</organism>
<evidence type="ECO:0000313" key="3">
    <source>
        <dbReference type="Proteomes" id="UP000723463"/>
    </source>
</evidence>
<gene>
    <name evidence="2" type="ORF">EC957_011850</name>
</gene>
<feature type="transmembrane region" description="Helical" evidence="1">
    <location>
        <begin position="6"/>
        <end position="23"/>
    </location>
</feature>
<keyword evidence="3" id="KW-1185">Reference proteome</keyword>
<reference evidence="2" key="1">
    <citation type="journal article" date="2020" name="Fungal Divers.">
        <title>Resolving the Mortierellaceae phylogeny through synthesis of multi-gene phylogenetics and phylogenomics.</title>
        <authorList>
            <person name="Vandepol N."/>
            <person name="Liber J."/>
            <person name="Desiro A."/>
            <person name="Na H."/>
            <person name="Kennedy M."/>
            <person name="Barry K."/>
            <person name="Grigoriev I.V."/>
            <person name="Miller A.N."/>
            <person name="O'Donnell K."/>
            <person name="Stajich J.E."/>
            <person name="Bonito G."/>
        </authorList>
    </citation>
    <scope>NUCLEOTIDE SEQUENCE</scope>
    <source>
        <strain evidence="2">NRRL 2591</strain>
    </source>
</reference>
<proteinExistence type="predicted"/>
<dbReference type="Proteomes" id="UP000723463">
    <property type="component" value="Unassembled WGS sequence"/>
</dbReference>